<feature type="compositionally biased region" description="Low complexity" evidence="1">
    <location>
        <begin position="10"/>
        <end position="47"/>
    </location>
</feature>
<protein>
    <recommendedName>
        <fullName evidence="5">DUF4333 domain-containing protein</fullName>
    </recommendedName>
</protein>
<keyword evidence="4" id="KW-1185">Reference proteome</keyword>
<evidence type="ECO:0000313" key="3">
    <source>
        <dbReference type="EMBL" id="QKZ18278.1"/>
    </source>
</evidence>
<proteinExistence type="predicted"/>
<evidence type="ECO:0000256" key="2">
    <source>
        <dbReference type="SAM" id="Phobius"/>
    </source>
</evidence>
<reference evidence="3 4" key="1">
    <citation type="submission" date="2020-06" db="EMBL/GenBank/DDBJ databases">
        <title>Genome mining for natural products.</title>
        <authorList>
            <person name="Zhang B."/>
            <person name="Shi J."/>
            <person name="Ge H."/>
        </authorList>
    </citation>
    <scope>NUCLEOTIDE SEQUENCE [LARGE SCALE GENOMIC DNA]</scope>
    <source>
        <strain evidence="3 4">NA02069</strain>
    </source>
</reference>
<accession>A0A7H8T5N6</accession>
<sequence length="185" mass="20068">MSTPPPQYPNQPYGQQQPPYGQPQQPYGQQPQPYGQQPQQPYGYPQQPQQPQPPQQPRGPQRPPGAALRMVKAAVVVIAIVGGLGYYVWDYNTSPTGGKAKAEASASAAAEEAKTHDPEVGDCVKVADPKGKPVPTVVDCGSPEAEYKMGEMLPGQGQECSAKYDYGIQYYSSRGFDYTLCFTKV</sequence>
<keyword evidence="2" id="KW-0812">Transmembrane</keyword>
<evidence type="ECO:0000313" key="4">
    <source>
        <dbReference type="Proteomes" id="UP000509418"/>
    </source>
</evidence>
<name>A0A7H8T5N6_STRCX</name>
<dbReference type="Proteomes" id="UP000509418">
    <property type="component" value="Chromosome"/>
</dbReference>
<dbReference type="AlphaFoldDB" id="A0A7H8T5N6"/>
<dbReference type="RefSeq" id="WP_176575256.1">
    <property type="nucleotide sequence ID" value="NZ_CBDRGH010000017.1"/>
</dbReference>
<feature type="transmembrane region" description="Helical" evidence="2">
    <location>
        <begin position="70"/>
        <end position="89"/>
    </location>
</feature>
<keyword evidence="2" id="KW-1133">Transmembrane helix</keyword>
<gene>
    <name evidence="3" type="ORF">HUT05_13465</name>
</gene>
<feature type="region of interest" description="Disordered" evidence="1">
    <location>
        <begin position="1"/>
        <end position="66"/>
    </location>
</feature>
<dbReference type="SUPFAM" id="SSF81995">
    <property type="entry name" value="beta-sandwich domain of Sec23/24"/>
    <property type="match status" value="1"/>
</dbReference>
<organism evidence="3 4">
    <name type="scientific">Streptomyces chartreusis</name>
    <dbReference type="NCBI Taxonomy" id="1969"/>
    <lineage>
        <taxon>Bacteria</taxon>
        <taxon>Bacillati</taxon>
        <taxon>Actinomycetota</taxon>
        <taxon>Actinomycetes</taxon>
        <taxon>Kitasatosporales</taxon>
        <taxon>Streptomycetaceae</taxon>
        <taxon>Streptomyces</taxon>
    </lineage>
</organism>
<evidence type="ECO:0008006" key="5">
    <source>
        <dbReference type="Google" id="ProtNLM"/>
    </source>
</evidence>
<evidence type="ECO:0000256" key="1">
    <source>
        <dbReference type="SAM" id="MobiDB-lite"/>
    </source>
</evidence>
<feature type="compositionally biased region" description="Pro residues" evidence="1">
    <location>
        <begin position="48"/>
        <end position="63"/>
    </location>
</feature>
<keyword evidence="2" id="KW-0472">Membrane</keyword>
<dbReference type="EMBL" id="CP056041">
    <property type="protein sequence ID" value="QKZ18278.1"/>
    <property type="molecule type" value="Genomic_DNA"/>
</dbReference>